<dbReference type="InterPro" id="IPR000979">
    <property type="entry name" value="Phosphodiesterase_MJ0936/Vps29"/>
</dbReference>
<dbReference type="InterPro" id="IPR029052">
    <property type="entry name" value="Metallo-depent_PP-like"/>
</dbReference>
<comment type="similarity">
    <text evidence="1 2">Belongs to the metallophosphoesterase superfamily. YfcE family.</text>
</comment>
<dbReference type="PANTHER" id="PTHR11124">
    <property type="entry name" value="VACUOLAR SORTING PROTEIN VPS29"/>
    <property type="match status" value="1"/>
</dbReference>
<dbReference type="Gene3D" id="3.60.21.10">
    <property type="match status" value="1"/>
</dbReference>
<dbReference type="EMBL" id="DVHB01000044">
    <property type="protein sequence ID" value="HIR39173.1"/>
    <property type="molecule type" value="Genomic_DNA"/>
</dbReference>
<dbReference type="AlphaFoldDB" id="A0A9D1AFW8"/>
<sequence length="155" mass="16996">MKSFIIVSDSHRNRAALDNLDGVFAECDYIVHLGDLSTDGGYIRNKYPDKTIVINGNCDLDKMGDDEKVVEVEGVKIFMCHGHTYGVKQALFHLAEEAKSAGCSIALYGHTHCAKVDEIDGVKLINPGNLSRYSSNSYCYLAVHNGKATEVIVNI</sequence>
<dbReference type="Pfam" id="PF12850">
    <property type="entry name" value="Metallophos_2"/>
    <property type="match status" value="1"/>
</dbReference>
<dbReference type="GO" id="GO:0046872">
    <property type="term" value="F:metal ion binding"/>
    <property type="evidence" value="ECO:0007669"/>
    <property type="project" value="UniProtKB-KW"/>
</dbReference>
<accession>A0A9D1AFW8</accession>
<proteinExistence type="inferred from homology"/>
<reference evidence="4" key="1">
    <citation type="submission" date="2020-10" db="EMBL/GenBank/DDBJ databases">
        <authorList>
            <person name="Gilroy R."/>
        </authorList>
    </citation>
    <scope>NUCLEOTIDE SEQUENCE</scope>
    <source>
        <strain evidence="4">ChiW25-3613</strain>
    </source>
</reference>
<dbReference type="InterPro" id="IPR024654">
    <property type="entry name" value="Calcineurin-like_PHP_lpxH"/>
</dbReference>
<name>A0A9D1AFW8_9FIRM</name>
<comment type="caution">
    <text evidence="4">The sequence shown here is derived from an EMBL/GenBank/DDBJ whole genome shotgun (WGS) entry which is preliminary data.</text>
</comment>
<dbReference type="NCBIfam" id="TIGR00040">
    <property type="entry name" value="yfcE"/>
    <property type="match status" value="1"/>
</dbReference>
<organism evidence="4 5">
    <name type="scientific">Candidatus Coproplasma stercoripullorum</name>
    <dbReference type="NCBI Taxonomy" id="2840751"/>
    <lineage>
        <taxon>Bacteria</taxon>
        <taxon>Bacillati</taxon>
        <taxon>Bacillota</taxon>
        <taxon>Clostridia</taxon>
        <taxon>Eubacteriales</taxon>
        <taxon>Candidatus Coproplasma</taxon>
    </lineage>
</organism>
<evidence type="ECO:0000313" key="4">
    <source>
        <dbReference type="EMBL" id="HIR39173.1"/>
    </source>
</evidence>
<dbReference type="SUPFAM" id="SSF56300">
    <property type="entry name" value="Metallo-dependent phosphatases"/>
    <property type="match status" value="1"/>
</dbReference>
<keyword evidence="2" id="KW-0479">Metal-binding</keyword>
<reference evidence="4" key="2">
    <citation type="journal article" date="2021" name="PeerJ">
        <title>Extensive microbial diversity within the chicken gut microbiome revealed by metagenomics and culture.</title>
        <authorList>
            <person name="Gilroy R."/>
            <person name="Ravi A."/>
            <person name="Getino M."/>
            <person name="Pursley I."/>
            <person name="Horton D.L."/>
            <person name="Alikhan N.F."/>
            <person name="Baker D."/>
            <person name="Gharbi K."/>
            <person name="Hall N."/>
            <person name="Watson M."/>
            <person name="Adriaenssens E.M."/>
            <person name="Foster-Nyarko E."/>
            <person name="Jarju S."/>
            <person name="Secka A."/>
            <person name="Antonio M."/>
            <person name="Oren A."/>
            <person name="Chaudhuri R.R."/>
            <person name="La Ragione R."/>
            <person name="Hildebrand F."/>
            <person name="Pallen M.J."/>
        </authorList>
    </citation>
    <scope>NUCLEOTIDE SEQUENCE</scope>
    <source>
        <strain evidence="4">ChiW25-3613</strain>
    </source>
</reference>
<evidence type="ECO:0000313" key="5">
    <source>
        <dbReference type="Proteomes" id="UP000824179"/>
    </source>
</evidence>
<feature type="domain" description="Calcineurin-like phosphoesterase" evidence="3">
    <location>
        <begin position="4"/>
        <end position="143"/>
    </location>
</feature>
<evidence type="ECO:0000256" key="2">
    <source>
        <dbReference type="RuleBase" id="RU362039"/>
    </source>
</evidence>
<protein>
    <recommendedName>
        <fullName evidence="2">Phosphoesterase</fullName>
        <ecNumber evidence="2">3.1.4.-</ecNumber>
    </recommendedName>
</protein>
<evidence type="ECO:0000256" key="1">
    <source>
        <dbReference type="ARBA" id="ARBA00008950"/>
    </source>
</evidence>
<evidence type="ECO:0000259" key="3">
    <source>
        <dbReference type="Pfam" id="PF12850"/>
    </source>
</evidence>
<dbReference type="Proteomes" id="UP000824179">
    <property type="component" value="Unassembled WGS sequence"/>
</dbReference>
<dbReference type="GO" id="GO:0016787">
    <property type="term" value="F:hydrolase activity"/>
    <property type="evidence" value="ECO:0007669"/>
    <property type="project" value="UniProtKB-UniRule"/>
</dbReference>
<dbReference type="EC" id="3.1.4.-" evidence="2"/>
<comment type="cofactor">
    <cofactor evidence="2">
        <name>a divalent metal cation</name>
        <dbReference type="ChEBI" id="CHEBI:60240"/>
    </cofactor>
</comment>
<gene>
    <name evidence="4" type="ORF">IAB90_02210</name>
</gene>